<dbReference type="SMART" id="SM00267">
    <property type="entry name" value="GGDEF"/>
    <property type="match status" value="1"/>
</dbReference>
<reference evidence="3" key="1">
    <citation type="submission" date="2023-05" db="EMBL/GenBank/DDBJ databases">
        <title>Comparative genomics of Bacillaceae isolates and their secondary metabolite potential.</title>
        <authorList>
            <person name="Song L."/>
            <person name="Nielsen L.J."/>
            <person name="Mohite O."/>
            <person name="Xu X."/>
            <person name="Weber T."/>
            <person name="Kovacs A.T."/>
        </authorList>
    </citation>
    <scope>NUCLEOTIDE SEQUENCE</scope>
    <source>
        <strain evidence="3">XLM17</strain>
    </source>
</reference>
<keyword evidence="4" id="KW-1185">Reference proteome</keyword>
<dbReference type="NCBIfam" id="TIGR00254">
    <property type="entry name" value="GGDEF"/>
    <property type="match status" value="1"/>
</dbReference>
<dbReference type="GO" id="GO:0052621">
    <property type="term" value="F:diguanylate cyclase activity"/>
    <property type="evidence" value="ECO:0007669"/>
    <property type="project" value="UniProtKB-EC"/>
</dbReference>
<keyword evidence="3" id="KW-0548">Nucleotidyltransferase</keyword>
<dbReference type="Gene3D" id="3.30.70.270">
    <property type="match status" value="1"/>
</dbReference>
<dbReference type="RefSeq" id="WP_066092579.1">
    <property type="nucleotide sequence ID" value="NZ_CP126114.1"/>
</dbReference>
<dbReference type="PANTHER" id="PTHR46663:SF2">
    <property type="entry name" value="GGDEF DOMAIN-CONTAINING PROTEIN"/>
    <property type="match status" value="1"/>
</dbReference>
<feature type="transmembrane region" description="Helical" evidence="1">
    <location>
        <begin position="94"/>
        <end position="114"/>
    </location>
</feature>
<keyword evidence="3" id="KW-0808">Transferase</keyword>
<evidence type="ECO:0000313" key="4">
    <source>
        <dbReference type="Proteomes" id="UP001178288"/>
    </source>
</evidence>
<gene>
    <name evidence="3" type="ORF">QNH39_24355</name>
</gene>
<dbReference type="InterPro" id="IPR052163">
    <property type="entry name" value="DGC-Regulatory_Protein"/>
</dbReference>
<dbReference type="EMBL" id="CP126114">
    <property type="protein sequence ID" value="WHY85703.1"/>
    <property type="molecule type" value="Genomic_DNA"/>
</dbReference>
<dbReference type="InterPro" id="IPR000160">
    <property type="entry name" value="GGDEF_dom"/>
</dbReference>
<dbReference type="AlphaFoldDB" id="A0AA95MPI1"/>
<keyword evidence="1" id="KW-0812">Transmembrane</keyword>
<sequence length="290" mass="32574">MMLSINMESLRKIPKIVIALCVVLTISPGFLARLDMFYIDDMVWFLLLFPCFIFSYYLGFAGGLFAAMTVNIYHLFWLLYEKYLQMAELVNQELSLHFGVAIVTFLCSIGVGLLSEKLTEKQLQLQSLNRKLQKIALYDSLTGLPNRHYFMEKLSASLQGEQSVSLMFIDLDGFKQVNDTYGHEEGDHVLKEVANRLKRFRNDVTFVSRLGGDEFIVMLLETDKEEATEIAADILRELQLEVNDLLISASIGIAFAKHGDTPSSLLKSADTAMYKVKSSGKNAVGGGSHD</sequence>
<accession>A0AA95MPI1</accession>
<feature type="transmembrane region" description="Helical" evidence="1">
    <location>
        <begin position="42"/>
        <end position="73"/>
    </location>
</feature>
<dbReference type="Pfam" id="PF00990">
    <property type="entry name" value="GGDEF"/>
    <property type="match status" value="1"/>
</dbReference>
<evidence type="ECO:0000256" key="1">
    <source>
        <dbReference type="SAM" id="Phobius"/>
    </source>
</evidence>
<evidence type="ECO:0000313" key="3">
    <source>
        <dbReference type="EMBL" id="WHY85703.1"/>
    </source>
</evidence>
<dbReference type="Proteomes" id="UP001178288">
    <property type="component" value="Chromosome"/>
</dbReference>
<dbReference type="SUPFAM" id="SSF55073">
    <property type="entry name" value="Nucleotide cyclase"/>
    <property type="match status" value="1"/>
</dbReference>
<dbReference type="FunFam" id="3.30.70.270:FF:000001">
    <property type="entry name" value="Diguanylate cyclase domain protein"/>
    <property type="match status" value="1"/>
</dbReference>
<keyword evidence="1" id="KW-1133">Transmembrane helix</keyword>
<keyword evidence="1" id="KW-0472">Membrane</keyword>
<name>A0AA95MPI1_9BACI</name>
<dbReference type="PROSITE" id="PS50887">
    <property type="entry name" value="GGDEF"/>
    <property type="match status" value="1"/>
</dbReference>
<dbReference type="InterPro" id="IPR043128">
    <property type="entry name" value="Rev_trsase/Diguanyl_cyclase"/>
</dbReference>
<dbReference type="PANTHER" id="PTHR46663">
    <property type="entry name" value="DIGUANYLATE CYCLASE DGCT-RELATED"/>
    <property type="match status" value="1"/>
</dbReference>
<feature type="domain" description="GGDEF" evidence="2">
    <location>
        <begin position="162"/>
        <end position="289"/>
    </location>
</feature>
<proteinExistence type="predicted"/>
<dbReference type="KEGG" id="nnv:QNH39_24355"/>
<dbReference type="InterPro" id="IPR029787">
    <property type="entry name" value="Nucleotide_cyclase"/>
</dbReference>
<dbReference type="EC" id="2.7.7.65" evidence="3"/>
<organism evidence="3 4">
    <name type="scientific">Neobacillus novalis</name>
    <dbReference type="NCBI Taxonomy" id="220687"/>
    <lineage>
        <taxon>Bacteria</taxon>
        <taxon>Bacillati</taxon>
        <taxon>Bacillota</taxon>
        <taxon>Bacilli</taxon>
        <taxon>Bacillales</taxon>
        <taxon>Bacillaceae</taxon>
        <taxon>Neobacillus</taxon>
    </lineage>
</organism>
<dbReference type="CDD" id="cd01949">
    <property type="entry name" value="GGDEF"/>
    <property type="match status" value="1"/>
</dbReference>
<evidence type="ECO:0000259" key="2">
    <source>
        <dbReference type="PROSITE" id="PS50887"/>
    </source>
</evidence>
<protein>
    <submittedName>
        <fullName evidence="3">GGDEF domain-containing protein</fullName>
        <ecNumber evidence="3">2.7.7.65</ecNumber>
    </submittedName>
</protein>